<organism evidence="2">
    <name type="scientific">Collimonas fungivorans</name>
    <dbReference type="NCBI Taxonomy" id="158899"/>
    <lineage>
        <taxon>Bacteria</taxon>
        <taxon>Pseudomonadati</taxon>
        <taxon>Pseudomonadota</taxon>
        <taxon>Betaproteobacteria</taxon>
        <taxon>Burkholderiales</taxon>
        <taxon>Oxalobacteraceae</taxon>
        <taxon>Collimonas</taxon>
    </lineage>
</organism>
<dbReference type="InterPro" id="IPR036761">
    <property type="entry name" value="TTHA0802/YceI-like_sf"/>
</dbReference>
<proteinExistence type="predicted"/>
<dbReference type="Proteomes" id="UP000072421">
    <property type="component" value="Chromosome"/>
</dbReference>
<dbReference type="SMART" id="SM00867">
    <property type="entry name" value="YceI"/>
    <property type="match status" value="1"/>
</dbReference>
<feature type="domain" description="Lipid/polyisoprenoid-binding YceI-like" evidence="1">
    <location>
        <begin position="53"/>
        <end position="216"/>
    </location>
</feature>
<protein>
    <submittedName>
        <fullName evidence="2">YceI-like domain protein</fullName>
    </submittedName>
</protein>
<dbReference type="SUPFAM" id="SSF101874">
    <property type="entry name" value="YceI-like"/>
    <property type="match status" value="1"/>
</dbReference>
<dbReference type="AlphaFoldDB" id="A0A127PD62"/>
<reference evidence="2 3" key="1">
    <citation type="submission" date="2015-11" db="EMBL/GenBank/DDBJ databases">
        <title>Exploring the genomic traits of fungus-feeding bacterial genus Collimonas.</title>
        <authorList>
            <person name="Song C."/>
            <person name="Schmidt R."/>
            <person name="de Jager V."/>
            <person name="Krzyzanowska D."/>
            <person name="Jongedijk E."/>
            <person name="Cankar K."/>
            <person name="Beekwilder J."/>
            <person name="van Veen A."/>
            <person name="de Boer W."/>
            <person name="van Veen J.A."/>
            <person name="Garbeva P."/>
        </authorList>
    </citation>
    <scope>NUCLEOTIDE SEQUENCE [LARGE SCALE GENOMIC DNA]</scope>
    <source>
        <strain evidence="2 3">Ter6</strain>
    </source>
</reference>
<sequence>MPVATDNLAKTMTPLTAKPRVIPPISKLLLQVLQIAALLLPVFGASVCSAADRYLIDPEHTFSSFEYSHWGLSMQRSRFDSTSGSIEIDQASHGGSIDIEIDAASVSTGSDSFNQVMRSGDFFDAANFPKISFKSSSLHFEEQQLTHVEGELTIKGITHPVTLEISNFNCRFMLIYGKQACGANGSAKILRSDYKLGRYVPFVSDAVTLHIVVEAIREY</sequence>
<dbReference type="PANTHER" id="PTHR34406:SF2">
    <property type="entry name" value="PERIPLASMIC PROTEIN"/>
    <property type="match status" value="1"/>
</dbReference>
<dbReference type="Pfam" id="PF04264">
    <property type="entry name" value="YceI"/>
    <property type="match status" value="1"/>
</dbReference>
<gene>
    <name evidence="2" type="ORF">CFter6_3023</name>
</gene>
<dbReference type="EMBL" id="CP013232">
    <property type="protein sequence ID" value="AMO95677.1"/>
    <property type="molecule type" value="Genomic_DNA"/>
</dbReference>
<evidence type="ECO:0000259" key="1">
    <source>
        <dbReference type="SMART" id="SM00867"/>
    </source>
</evidence>
<accession>A0A127PD62</accession>
<evidence type="ECO:0000313" key="3">
    <source>
        <dbReference type="Proteomes" id="UP000072421"/>
    </source>
</evidence>
<dbReference type="PATRIC" id="fig|158899.10.peg.3015"/>
<dbReference type="PANTHER" id="PTHR34406">
    <property type="entry name" value="PROTEIN YCEI"/>
    <property type="match status" value="1"/>
</dbReference>
<dbReference type="Gene3D" id="2.40.128.110">
    <property type="entry name" value="Lipid/polyisoprenoid-binding, YceI-like"/>
    <property type="match status" value="1"/>
</dbReference>
<evidence type="ECO:0000313" key="2">
    <source>
        <dbReference type="EMBL" id="AMO95677.1"/>
    </source>
</evidence>
<name>A0A127PD62_9BURK</name>
<dbReference type="InterPro" id="IPR007372">
    <property type="entry name" value="Lipid/polyisoprenoid-bd_YceI"/>
</dbReference>